<feature type="region of interest" description="Disordered" evidence="1">
    <location>
        <begin position="37"/>
        <end position="79"/>
    </location>
</feature>
<sequence>MVAPEGRFGDCQREKGLRFLRSEARRRFVDKPPWVEMVAPRKDKNTPSGQPFGMVGPTGQPSTAMPTFPPEGASIPPMV</sequence>
<reference evidence="2" key="1">
    <citation type="journal article" date="2023" name="G3 (Bethesda)">
        <title>A reference genome for the long-term kleptoplast-retaining sea slug Elysia crispata morphotype clarki.</title>
        <authorList>
            <person name="Eastman K.E."/>
            <person name="Pendleton A.L."/>
            <person name="Shaikh M.A."/>
            <person name="Suttiyut T."/>
            <person name="Ogas R."/>
            <person name="Tomko P."/>
            <person name="Gavelis G."/>
            <person name="Widhalm J.R."/>
            <person name="Wisecaver J.H."/>
        </authorList>
    </citation>
    <scope>NUCLEOTIDE SEQUENCE</scope>
    <source>
        <strain evidence="2">ECLA1</strain>
    </source>
</reference>
<evidence type="ECO:0000313" key="3">
    <source>
        <dbReference type="Proteomes" id="UP001283361"/>
    </source>
</evidence>
<evidence type="ECO:0000256" key="1">
    <source>
        <dbReference type="SAM" id="MobiDB-lite"/>
    </source>
</evidence>
<dbReference type="Proteomes" id="UP001283361">
    <property type="component" value="Unassembled WGS sequence"/>
</dbReference>
<dbReference type="AlphaFoldDB" id="A0AAE1E4P3"/>
<keyword evidence="3" id="KW-1185">Reference proteome</keyword>
<organism evidence="2 3">
    <name type="scientific">Elysia crispata</name>
    <name type="common">lettuce slug</name>
    <dbReference type="NCBI Taxonomy" id="231223"/>
    <lineage>
        <taxon>Eukaryota</taxon>
        <taxon>Metazoa</taxon>
        <taxon>Spiralia</taxon>
        <taxon>Lophotrochozoa</taxon>
        <taxon>Mollusca</taxon>
        <taxon>Gastropoda</taxon>
        <taxon>Heterobranchia</taxon>
        <taxon>Euthyneura</taxon>
        <taxon>Panpulmonata</taxon>
        <taxon>Sacoglossa</taxon>
        <taxon>Placobranchoidea</taxon>
        <taxon>Plakobranchidae</taxon>
        <taxon>Elysia</taxon>
    </lineage>
</organism>
<accession>A0AAE1E4P3</accession>
<dbReference type="EMBL" id="JAWDGP010001250">
    <property type="protein sequence ID" value="KAK3793425.1"/>
    <property type="molecule type" value="Genomic_DNA"/>
</dbReference>
<comment type="caution">
    <text evidence="2">The sequence shown here is derived from an EMBL/GenBank/DDBJ whole genome shotgun (WGS) entry which is preliminary data.</text>
</comment>
<proteinExistence type="predicted"/>
<name>A0AAE1E4P3_9GAST</name>
<gene>
    <name evidence="2" type="ORF">RRG08_015267</name>
</gene>
<evidence type="ECO:0000313" key="2">
    <source>
        <dbReference type="EMBL" id="KAK3793425.1"/>
    </source>
</evidence>
<protein>
    <submittedName>
        <fullName evidence="2">Uncharacterized protein</fullName>
    </submittedName>
</protein>